<evidence type="ECO:0000256" key="8">
    <source>
        <dbReference type="ARBA" id="ARBA00023170"/>
    </source>
</evidence>
<comment type="subcellular location">
    <subcellularLocation>
        <location evidence="1 10">Cell membrane</location>
        <topology evidence="1 10">Multi-pass membrane protein</topology>
    </subcellularLocation>
</comment>
<organism evidence="11">
    <name type="scientific">Meteorus pulchricornis</name>
    <dbReference type="NCBI Taxonomy" id="51522"/>
    <lineage>
        <taxon>Eukaryota</taxon>
        <taxon>Metazoa</taxon>
        <taxon>Ecdysozoa</taxon>
        <taxon>Arthropoda</taxon>
        <taxon>Hexapoda</taxon>
        <taxon>Insecta</taxon>
        <taxon>Pterygota</taxon>
        <taxon>Neoptera</taxon>
        <taxon>Endopterygota</taxon>
        <taxon>Hymenoptera</taxon>
        <taxon>Apocrita</taxon>
        <taxon>Ichneumonoidea</taxon>
        <taxon>Braconidae</taxon>
        <taxon>Meteorinae</taxon>
        <taxon>Meteorus</taxon>
    </lineage>
</organism>
<accession>A0A1S5VFK6</accession>
<evidence type="ECO:0000313" key="11">
    <source>
        <dbReference type="EMBL" id="AQN78418.1"/>
    </source>
</evidence>
<comment type="similarity">
    <text evidence="10">Belongs to the insect chemoreceptor superfamily. Heteromeric odorant receptor channel (TC 1.A.69) family.</text>
</comment>
<feature type="transmembrane region" description="Helical" evidence="10">
    <location>
        <begin position="70"/>
        <end position="95"/>
    </location>
</feature>
<keyword evidence="5 10" id="KW-0552">Olfaction</keyword>
<keyword evidence="2" id="KW-1003">Cell membrane</keyword>
<dbReference type="PANTHER" id="PTHR21137:SF35">
    <property type="entry name" value="ODORANT RECEPTOR 19A-RELATED"/>
    <property type="match status" value="1"/>
</dbReference>
<evidence type="ECO:0000256" key="1">
    <source>
        <dbReference type="ARBA" id="ARBA00004651"/>
    </source>
</evidence>
<feature type="transmembrane region" description="Helical" evidence="10">
    <location>
        <begin position="282"/>
        <end position="302"/>
    </location>
</feature>
<keyword evidence="6 10" id="KW-1133">Transmembrane helix</keyword>
<feature type="transmembrane region" description="Helical" evidence="10">
    <location>
        <begin position="308"/>
        <end position="329"/>
    </location>
</feature>
<evidence type="ECO:0000256" key="6">
    <source>
        <dbReference type="ARBA" id="ARBA00022989"/>
    </source>
</evidence>
<evidence type="ECO:0000256" key="2">
    <source>
        <dbReference type="ARBA" id="ARBA00022475"/>
    </source>
</evidence>
<keyword evidence="8 10" id="KW-0675">Receptor</keyword>
<evidence type="ECO:0000256" key="5">
    <source>
        <dbReference type="ARBA" id="ARBA00022725"/>
    </source>
</evidence>
<dbReference type="GO" id="GO:0005549">
    <property type="term" value="F:odorant binding"/>
    <property type="evidence" value="ECO:0007669"/>
    <property type="project" value="InterPro"/>
</dbReference>
<evidence type="ECO:0000256" key="9">
    <source>
        <dbReference type="ARBA" id="ARBA00023224"/>
    </source>
</evidence>
<evidence type="ECO:0000256" key="3">
    <source>
        <dbReference type="ARBA" id="ARBA00022606"/>
    </source>
</evidence>
<evidence type="ECO:0000256" key="7">
    <source>
        <dbReference type="ARBA" id="ARBA00023136"/>
    </source>
</evidence>
<evidence type="ECO:0000256" key="4">
    <source>
        <dbReference type="ARBA" id="ARBA00022692"/>
    </source>
</evidence>
<dbReference type="AlphaFoldDB" id="A0A1S5VFK6"/>
<dbReference type="GO" id="GO:0007165">
    <property type="term" value="P:signal transduction"/>
    <property type="evidence" value="ECO:0007669"/>
    <property type="project" value="UniProtKB-KW"/>
</dbReference>
<keyword evidence="3 10" id="KW-0716">Sensory transduction</keyword>
<dbReference type="GO" id="GO:0004984">
    <property type="term" value="F:olfactory receptor activity"/>
    <property type="evidence" value="ECO:0007669"/>
    <property type="project" value="InterPro"/>
</dbReference>
<keyword evidence="9 10" id="KW-0807">Transducer</keyword>
<feature type="transmembrane region" description="Helical" evidence="10">
    <location>
        <begin position="44"/>
        <end position="64"/>
    </location>
</feature>
<keyword evidence="4 10" id="KW-0812">Transmembrane</keyword>
<reference evidence="11" key="1">
    <citation type="journal article" date="2017" name="Comp. Biochem. Physiol. Part D Genomics Proteomics">
        <title>Candidate chemosensory genes identified in the endoparasitoid Meteorus pulchricornis (Hymenoptera: Braconidae) by antennal transcriptome analysis.</title>
        <authorList>
            <person name="Sheng S."/>
            <person name="Liao C.W."/>
            <person name="Zheng Y."/>
            <person name="Zhou Y."/>
            <person name="Xu Y."/>
            <person name="Song W.M."/>
            <person name="He P."/>
            <person name="Zhang J."/>
            <person name="Wu F.A."/>
        </authorList>
    </citation>
    <scope>NUCLEOTIDE SEQUENCE</scope>
    <source>
        <strain evidence="11">Zhenjiang</strain>
    </source>
</reference>
<dbReference type="GO" id="GO:0005886">
    <property type="term" value="C:plasma membrane"/>
    <property type="evidence" value="ECO:0007669"/>
    <property type="project" value="UniProtKB-SubCell"/>
</dbReference>
<proteinExistence type="evidence at transcript level"/>
<dbReference type="InterPro" id="IPR004117">
    <property type="entry name" value="7tm6_olfct_rcpt"/>
</dbReference>
<feature type="transmembrane region" description="Helical" evidence="10">
    <location>
        <begin position="200"/>
        <end position="221"/>
    </location>
</feature>
<comment type="caution">
    <text evidence="10">Lacks conserved residue(s) required for the propagation of feature annotation.</text>
</comment>
<sequence length="407" mass="46644">MSNNRGVEDYKWAVKEIRLGMKCCGVYFKNDLPKWQRSLISVRAALNVIIVMNFILIPSIPALIKVWGDLTLIIDNLIVSLPYTLSICHFLTMWFNKKEINELFQMIKEDWITSEYDFERNIMMRNTKISRTIVRFAYLIVAWLVAMHNMPFWILGISPRTYTNLTDGAQPLIAQTVYFYDLTIGINFKLTAIGQTMSSITVGLAYSTAGCIFYTFILHVGGQLKILKILMEHIFENHEKESNINYKSVPKFIRSVVKRHQRIIRFVDSVENIFNIMFLQQFIGMIITISTEGFLVILMLVGDVQVPVVVMGFTILYVSYCMIMTLMYCTGGEYLIESSTAIHSAAYESSWYNSAGKYQVELSMIILRAQKPLWITAGKFVPLSLSTYADMLKTSASYMSVLLAMKA</sequence>
<dbReference type="PANTHER" id="PTHR21137">
    <property type="entry name" value="ODORANT RECEPTOR"/>
    <property type="match status" value="1"/>
</dbReference>
<evidence type="ECO:0000256" key="10">
    <source>
        <dbReference type="RuleBase" id="RU351113"/>
    </source>
</evidence>
<protein>
    <recommendedName>
        <fullName evidence="10">Odorant receptor</fullName>
    </recommendedName>
</protein>
<feature type="transmembrane region" description="Helical" evidence="10">
    <location>
        <begin position="133"/>
        <end position="155"/>
    </location>
</feature>
<dbReference type="EMBL" id="KY445483">
    <property type="protein sequence ID" value="AQN78418.1"/>
    <property type="molecule type" value="mRNA"/>
</dbReference>
<name>A0A1S5VFK6_9HYME</name>
<dbReference type="Pfam" id="PF02949">
    <property type="entry name" value="7tm_6"/>
    <property type="match status" value="1"/>
</dbReference>
<keyword evidence="7 10" id="KW-0472">Membrane</keyword>